<dbReference type="GO" id="GO:0004984">
    <property type="term" value="F:olfactory receptor activity"/>
    <property type="evidence" value="ECO:0007669"/>
    <property type="project" value="InterPro"/>
</dbReference>
<dbReference type="PANTHER" id="PTHR26453">
    <property type="entry name" value="OLFACTORY RECEPTOR"/>
    <property type="match status" value="1"/>
</dbReference>
<evidence type="ECO:0000256" key="5">
    <source>
        <dbReference type="ARBA" id="ARBA00022725"/>
    </source>
</evidence>
<keyword evidence="4 9" id="KW-0812">Transmembrane</keyword>
<evidence type="ECO:0000256" key="2">
    <source>
        <dbReference type="ARBA" id="ARBA00022475"/>
    </source>
</evidence>
<proteinExistence type="predicted"/>
<evidence type="ECO:0000313" key="12">
    <source>
        <dbReference type="Proteomes" id="UP000472272"/>
    </source>
</evidence>
<feature type="transmembrane region" description="Helical" evidence="9">
    <location>
        <begin position="240"/>
        <end position="262"/>
    </location>
</feature>
<feature type="transmembrane region" description="Helical" evidence="9">
    <location>
        <begin position="29"/>
        <end position="52"/>
    </location>
</feature>
<dbReference type="InterPro" id="IPR017452">
    <property type="entry name" value="GPCR_Rhodpsn_7TM"/>
</dbReference>
<keyword evidence="5" id="KW-0552">Olfaction</keyword>
<evidence type="ECO:0000256" key="7">
    <source>
        <dbReference type="ARBA" id="ARBA00023136"/>
    </source>
</evidence>
<comment type="subcellular location">
    <subcellularLocation>
        <location evidence="1">Cell membrane</location>
        <topology evidence="1">Multi-pass membrane protein</topology>
    </subcellularLocation>
</comment>
<feature type="transmembrane region" description="Helical" evidence="9">
    <location>
        <begin position="105"/>
        <end position="123"/>
    </location>
</feature>
<feature type="transmembrane region" description="Helical" evidence="9">
    <location>
        <begin position="64"/>
        <end position="85"/>
    </location>
</feature>
<dbReference type="PRINTS" id="PR00245">
    <property type="entry name" value="OLFACTORYR"/>
</dbReference>
<feature type="transmembrane region" description="Helical" evidence="9">
    <location>
        <begin position="143"/>
        <end position="161"/>
    </location>
</feature>
<feature type="domain" description="G-protein coupled receptors family 1 profile" evidence="10">
    <location>
        <begin position="44"/>
        <end position="293"/>
    </location>
</feature>
<reference evidence="11 12" key="1">
    <citation type="journal article" date="2019" name="Proc. Natl. Acad. Sci. U.S.A.">
        <title>Regulatory changes in pterin and carotenoid genes underlie balanced color polymorphisms in the wall lizard.</title>
        <authorList>
            <person name="Andrade P."/>
            <person name="Pinho C."/>
            <person name="Perez I de Lanuza G."/>
            <person name="Afonso S."/>
            <person name="Brejcha J."/>
            <person name="Rubin C.J."/>
            <person name="Wallerman O."/>
            <person name="Pereira P."/>
            <person name="Sabatino S.J."/>
            <person name="Bellati A."/>
            <person name="Pellitteri-Rosa D."/>
            <person name="Bosakova Z."/>
            <person name="Bunikis I."/>
            <person name="Carretero M.A."/>
            <person name="Feiner N."/>
            <person name="Marsik P."/>
            <person name="Pauperio F."/>
            <person name="Salvi D."/>
            <person name="Soler L."/>
            <person name="While G.M."/>
            <person name="Uller T."/>
            <person name="Font E."/>
            <person name="Andersson L."/>
            <person name="Carneiro M."/>
        </authorList>
    </citation>
    <scope>NUCLEOTIDE SEQUENCE</scope>
</reference>
<keyword evidence="2" id="KW-1003">Cell membrane</keyword>
<dbReference type="Gene3D" id="1.20.1070.10">
    <property type="entry name" value="Rhodopsin 7-helix transmembrane proteins"/>
    <property type="match status" value="1"/>
</dbReference>
<dbReference type="InterPro" id="IPR000725">
    <property type="entry name" value="Olfact_rcpt"/>
</dbReference>
<evidence type="ECO:0000313" key="11">
    <source>
        <dbReference type="Ensembl" id="ENSPMRP00000032783.1"/>
    </source>
</evidence>
<evidence type="ECO:0000256" key="9">
    <source>
        <dbReference type="SAM" id="Phobius"/>
    </source>
</evidence>
<keyword evidence="6 9" id="KW-1133">Transmembrane helix</keyword>
<evidence type="ECO:0000256" key="1">
    <source>
        <dbReference type="ARBA" id="ARBA00004651"/>
    </source>
</evidence>
<evidence type="ECO:0000259" key="10">
    <source>
        <dbReference type="PROSITE" id="PS50262"/>
    </source>
</evidence>
<dbReference type="GeneTree" id="ENSGT01140000282496"/>
<sequence>NFPVIWANQSSVTEFILLGFSSQPQMQKLLFAIFLTMYLMTLLGNGLIIILIRTDSRLHTPMYFFLANLSFLDISYSTTIGPQMLLHLLSQRKTISFAGCATQMYVFLSLGITECVLYAVMAYDRYAAICHPLRYTLIMSRPLCLKMAAGSWACGFFFAMMHTGFTMQLPYCGPNEINHFFCEVPAILELACADTRVNELVDFVVGVIVLMIPLSFIVVSYAFVLAAILSIRSAEGKFKAFSTCTSHITVVTLFYGAAMFIYKRPASSYEPERDKKFSLFYNVVTALLNPFIYSLRNNDVKGALVKKRIEKCTLNIPSHAFISML</sequence>
<dbReference type="PRINTS" id="PR00237">
    <property type="entry name" value="GPCRRHODOPSN"/>
</dbReference>
<gene>
    <name evidence="11" type="primary">LOC114588411</name>
</gene>
<protein>
    <submittedName>
        <fullName evidence="11">Olfactory receptor 2D3-like</fullName>
    </submittedName>
</protein>
<evidence type="ECO:0000256" key="4">
    <source>
        <dbReference type="ARBA" id="ARBA00022692"/>
    </source>
</evidence>
<evidence type="ECO:0000256" key="3">
    <source>
        <dbReference type="ARBA" id="ARBA00022606"/>
    </source>
</evidence>
<dbReference type="CDD" id="cd15225">
    <property type="entry name" value="7tmA_OR10A-like"/>
    <property type="match status" value="1"/>
</dbReference>
<feature type="transmembrane region" description="Helical" evidence="9">
    <location>
        <begin position="277"/>
        <end position="295"/>
    </location>
</feature>
<keyword evidence="12" id="KW-1185">Reference proteome</keyword>
<keyword evidence="8" id="KW-0807">Transducer</keyword>
<dbReference type="OMA" id="MLVHLIC"/>
<dbReference type="Ensembl" id="ENSPMRT00000034762.1">
    <property type="protein sequence ID" value="ENSPMRP00000032783.1"/>
    <property type="gene ID" value="ENSPMRG00000021232.1"/>
</dbReference>
<keyword evidence="7 9" id="KW-0472">Membrane</keyword>
<feature type="transmembrane region" description="Helical" evidence="9">
    <location>
        <begin position="203"/>
        <end position="228"/>
    </location>
</feature>
<dbReference type="GO" id="GO:0004930">
    <property type="term" value="F:G protein-coupled receptor activity"/>
    <property type="evidence" value="ECO:0007669"/>
    <property type="project" value="InterPro"/>
</dbReference>
<accession>A0A670K5I4</accession>
<name>A0A670K5I4_PODMU</name>
<evidence type="ECO:0000256" key="6">
    <source>
        <dbReference type="ARBA" id="ARBA00022989"/>
    </source>
</evidence>
<reference evidence="11" key="2">
    <citation type="submission" date="2025-08" db="UniProtKB">
        <authorList>
            <consortium name="Ensembl"/>
        </authorList>
    </citation>
    <scope>IDENTIFICATION</scope>
</reference>
<dbReference type="FunFam" id="1.20.1070.10:FF:000001">
    <property type="entry name" value="Olfactory receptor"/>
    <property type="match status" value="1"/>
</dbReference>
<organism evidence="11 12">
    <name type="scientific">Podarcis muralis</name>
    <name type="common">Wall lizard</name>
    <name type="synonym">Lacerta muralis</name>
    <dbReference type="NCBI Taxonomy" id="64176"/>
    <lineage>
        <taxon>Eukaryota</taxon>
        <taxon>Metazoa</taxon>
        <taxon>Chordata</taxon>
        <taxon>Craniata</taxon>
        <taxon>Vertebrata</taxon>
        <taxon>Euteleostomi</taxon>
        <taxon>Lepidosauria</taxon>
        <taxon>Squamata</taxon>
        <taxon>Bifurcata</taxon>
        <taxon>Unidentata</taxon>
        <taxon>Episquamata</taxon>
        <taxon>Laterata</taxon>
        <taxon>Lacertibaenia</taxon>
        <taxon>Lacertidae</taxon>
        <taxon>Podarcis</taxon>
    </lineage>
</organism>
<dbReference type="AlphaFoldDB" id="A0A670K5I4"/>
<dbReference type="PROSITE" id="PS50262">
    <property type="entry name" value="G_PROTEIN_RECEP_F1_2"/>
    <property type="match status" value="1"/>
</dbReference>
<keyword evidence="3" id="KW-0716">Sensory transduction</keyword>
<dbReference type="GO" id="GO:0005886">
    <property type="term" value="C:plasma membrane"/>
    <property type="evidence" value="ECO:0007669"/>
    <property type="project" value="UniProtKB-SubCell"/>
</dbReference>
<dbReference type="Pfam" id="PF13853">
    <property type="entry name" value="7tm_4"/>
    <property type="match status" value="1"/>
</dbReference>
<dbReference type="InterPro" id="IPR000276">
    <property type="entry name" value="GPCR_Rhodpsn"/>
</dbReference>
<evidence type="ECO:0000256" key="8">
    <source>
        <dbReference type="ARBA" id="ARBA00023224"/>
    </source>
</evidence>
<reference evidence="11" key="3">
    <citation type="submission" date="2025-09" db="UniProtKB">
        <authorList>
            <consortium name="Ensembl"/>
        </authorList>
    </citation>
    <scope>IDENTIFICATION</scope>
</reference>
<dbReference type="Proteomes" id="UP000472272">
    <property type="component" value="Chromosome 18"/>
</dbReference>
<dbReference type="SUPFAM" id="SSF81321">
    <property type="entry name" value="Family A G protein-coupled receptor-like"/>
    <property type="match status" value="1"/>
</dbReference>